<feature type="region of interest" description="Disordered" evidence="2">
    <location>
        <begin position="1"/>
        <end position="23"/>
    </location>
</feature>
<evidence type="ECO:0000313" key="4">
    <source>
        <dbReference type="Proteomes" id="UP000027222"/>
    </source>
</evidence>
<name>A0A067TKS2_GALM3</name>
<evidence type="ECO:0000313" key="3">
    <source>
        <dbReference type="EMBL" id="KDR80489.1"/>
    </source>
</evidence>
<sequence length="177" mass="19702">MPMAKYRGKLFAPGGSLDSQTTDSQWAAQYEEELLDRGISQQNYADFQNSKLPLSSPTPIGPGSPPSASMCATPSTLASDTPDSTASTAKDGVIAKVLQIIDLCSKDVEERLQIRQVYLEEEVEELRDHCNNLRSQVEAVTTRRDLLWQDLAREREWICLLEHALEINSISFPAYPS</sequence>
<accession>A0A067TKS2</accession>
<feature type="region of interest" description="Disordered" evidence="2">
    <location>
        <begin position="50"/>
        <end position="87"/>
    </location>
</feature>
<feature type="compositionally biased region" description="Polar residues" evidence="2">
    <location>
        <begin position="70"/>
        <end position="87"/>
    </location>
</feature>
<protein>
    <submittedName>
        <fullName evidence="3">Uncharacterized protein</fullName>
    </submittedName>
</protein>
<evidence type="ECO:0000256" key="1">
    <source>
        <dbReference type="SAM" id="Coils"/>
    </source>
</evidence>
<feature type="coiled-coil region" evidence="1">
    <location>
        <begin position="116"/>
        <end position="143"/>
    </location>
</feature>
<dbReference type="EMBL" id="KL142372">
    <property type="protein sequence ID" value="KDR80489.1"/>
    <property type="molecule type" value="Genomic_DNA"/>
</dbReference>
<keyword evidence="1" id="KW-0175">Coiled coil</keyword>
<dbReference type="AlphaFoldDB" id="A0A067TKS2"/>
<dbReference type="Proteomes" id="UP000027222">
    <property type="component" value="Unassembled WGS sequence"/>
</dbReference>
<evidence type="ECO:0000256" key="2">
    <source>
        <dbReference type="SAM" id="MobiDB-lite"/>
    </source>
</evidence>
<proteinExistence type="predicted"/>
<reference evidence="4" key="1">
    <citation type="journal article" date="2014" name="Proc. Natl. Acad. Sci. U.S.A.">
        <title>Extensive sampling of basidiomycete genomes demonstrates inadequacy of the white-rot/brown-rot paradigm for wood decay fungi.</title>
        <authorList>
            <person name="Riley R."/>
            <person name="Salamov A.A."/>
            <person name="Brown D.W."/>
            <person name="Nagy L.G."/>
            <person name="Floudas D."/>
            <person name="Held B.W."/>
            <person name="Levasseur A."/>
            <person name="Lombard V."/>
            <person name="Morin E."/>
            <person name="Otillar R."/>
            <person name="Lindquist E.A."/>
            <person name="Sun H."/>
            <person name="LaButti K.M."/>
            <person name="Schmutz J."/>
            <person name="Jabbour D."/>
            <person name="Luo H."/>
            <person name="Baker S.E."/>
            <person name="Pisabarro A.G."/>
            <person name="Walton J.D."/>
            <person name="Blanchette R.A."/>
            <person name="Henrissat B."/>
            <person name="Martin F."/>
            <person name="Cullen D."/>
            <person name="Hibbett D.S."/>
            <person name="Grigoriev I.V."/>
        </authorList>
    </citation>
    <scope>NUCLEOTIDE SEQUENCE [LARGE SCALE GENOMIC DNA]</scope>
    <source>
        <strain evidence="4">CBS 339.88</strain>
    </source>
</reference>
<keyword evidence="4" id="KW-1185">Reference proteome</keyword>
<gene>
    <name evidence="3" type="ORF">GALMADRAFT_136964</name>
</gene>
<dbReference type="HOGENOM" id="CLU_1517973_0_0_1"/>
<dbReference type="OrthoDB" id="3067239at2759"/>
<organism evidence="3 4">
    <name type="scientific">Galerina marginata (strain CBS 339.88)</name>
    <dbReference type="NCBI Taxonomy" id="685588"/>
    <lineage>
        <taxon>Eukaryota</taxon>
        <taxon>Fungi</taxon>
        <taxon>Dikarya</taxon>
        <taxon>Basidiomycota</taxon>
        <taxon>Agaricomycotina</taxon>
        <taxon>Agaricomycetes</taxon>
        <taxon>Agaricomycetidae</taxon>
        <taxon>Agaricales</taxon>
        <taxon>Agaricineae</taxon>
        <taxon>Strophariaceae</taxon>
        <taxon>Galerina</taxon>
    </lineage>
</organism>